<keyword evidence="9" id="KW-0521">NADP</keyword>
<feature type="domain" description="Ketoreductase" evidence="21">
    <location>
        <begin position="315"/>
        <end position="478"/>
    </location>
</feature>
<evidence type="ECO:0000313" key="22">
    <source>
        <dbReference type="EMBL" id="KAF2501515.1"/>
    </source>
</evidence>
<dbReference type="InterPro" id="IPR002347">
    <property type="entry name" value="SDR_fam"/>
</dbReference>
<comment type="subcellular location">
    <subcellularLocation>
        <location evidence="1">Peroxisome</location>
    </subcellularLocation>
</comment>
<evidence type="ECO:0000256" key="7">
    <source>
        <dbReference type="ARBA" id="ARBA00022737"/>
    </source>
</evidence>
<dbReference type="Pfam" id="PF00106">
    <property type="entry name" value="adh_short"/>
    <property type="match status" value="2"/>
</dbReference>
<protein>
    <recommendedName>
        <fullName evidence="19">Peroxisomal hydratase-dehydrogenase-epimerase</fullName>
        <ecNumber evidence="5">1.1.1.n12</ecNumber>
        <ecNumber evidence="6">4.2.1.119</ecNumber>
    </recommendedName>
    <alternativeName>
        <fullName evidence="20">Multifunctional beta-oxidation protein</fullName>
    </alternativeName>
</protein>
<dbReference type="FunFam" id="3.40.50.720:FF:000185">
    <property type="entry name" value="peroxisomal multifunctional enzyme type 2"/>
    <property type="match status" value="1"/>
</dbReference>
<dbReference type="PANTHER" id="PTHR45024">
    <property type="entry name" value="DEHYDROGENASES, SHORT CHAIN"/>
    <property type="match status" value="1"/>
</dbReference>
<keyword evidence="15" id="KW-0511">Multifunctional enzyme</keyword>
<dbReference type="EC" id="1.1.1.n12" evidence="5"/>
<evidence type="ECO:0000259" key="21">
    <source>
        <dbReference type="SMART" id="SM00822"/>
    </source>
</evidence>
<dbReference type="SUPFAM" id="SSF51735">
    <property type="entry name" value="NAD(P)-binding Rossmann-fold domains"/>
    <property type="match status" value="2"/>
</dbReference>
<keyword evidence="23" id="KW-1185">Reference proteome</keyword>
<keyword evidence="13" id="KW-0413">Isomerase</keyword>
<keyword evidence="8" id="KW-0276">Fatty acid metabolism</keyword>
<name>A0A6A6R9N6_9PEZI</name>
<dbReference type="PRINTS" id="PR00080">
    <property type="entry name" value="SDRFAMILY"/>
</dbReference>
<evidence type="ECO:0000256" key="4">
    <source>
        <dbReference type="ARBA" id="ARBA00011245"/>
    </source>
</evidence>
<comment type="catalytic activity">
    <reaction evidence="16">
        <text>a (3R)-3-hydroxyacyl-CoA = a (2E)-enoyl-CoA + H2O</text>
        <dbReference type="Rhea" id="RHEA:26526"/>
        <dbReference type="ChEBI" id="CHEBI:15377"/>
        <dbReference type="ChEBI" id="CHEBI:57319"/>
        <dbReference type="ChEBI" id="CHEBI:58856"/>
        <dbReference type="EC" id="4.2.1.119"/>
    </reaction>
</comment>
<accession>A0A6A6R9N6</accession>
<evidence type="ECO:0000256" key="19">
    <source>
        <dbReference type="ARBA" id="ARBA00073871"/>
    </source>
</evidence>
<keyword evidence="12" id="KW-0576">Peroxisome</keyword>
<organism evidence="22 23">
    <name type="scientific">Lophium mytilinum</name>
    <dbReference type="NCBI Taxonomy" id="390894"/>
    <lineage>
        <taxon>Eukaryota</taxon>
        <taxon>Fungi</taxon>
        <taxon>Dikarya</taxon>
        <taxon>Ascomycota</taxon>
        <taxon>Pezizomycotina</taxon>
        <taxon>Dothideomycetes</taxon>
        <taxon>Pleosporomycetidae</taxon>
        <taxon>Mytilinidiales</taxon>
        <taxon>Mytilinidiaceae</taxon>
        <taxon>Lophium</taxon>
    </lineage>
</organism>
<evidence type="ECO:0000256" key="20">
    <source>
        <dbReference type="ARBA" id="ARBA00081853"/>
    </source>
</evidence>
<comment type="function">
    <text evidence="18">Second trifunctional enzyme acting on the beta-oxidation pathway for fatty acids, possessing hydratase-dehydrogenase-epimerase activities. Converts trans-2-enoyl-CoA via D-3-hydroxyacyl-CoA to 3-ketoacyl-CoA.</text>
</comment>
<evidence type="ECO:0000256" key="14">
    <source>
        <dbReference type="ARBA" id="ARBA00023239"/>
    </source>
</evidence>
<dbReference type="InterPro" id="IPR057326">
    <property type="entry name" value="KR_dom"/>
</dbReference>
<evidence type="ECO:0000256" key="6">
    <source>
        <dbReference type="ARBA" id="ARBA00013156"/>
    </source>
</evidence>
<dbReference type="InterPro" id="IPR051687">
    <property type="entry name" value="Peroxisomal_Beta-Oxidation"/>
</dbReference>
<dbReference type="EMBL" id="MU004182">
    <property type="protein sequence ID" value="KAF2501515.1"/>
    <property type="molecule type" value="Genomic_DNA"/>
</dbReference>
<evidence type="ECO:0000256" key="9">
    <source>
        <dbReference type="ARBA" id="ARBA00022857"/>
    </source>
</evidence>
<gene>
    <name evidence="22" type="ORF">BU16DRAFT_599496</name>
</gene>
<comment type="similarity">
    <text evidence="3">Belongs to the short-chain dehydrogenases/reductases (SDR) family.</text>
</comment>
<reference evidence="22" key="1">
    <citation type="journal article" date="2020" name="Stud. Mycol.">
        <title>101 Dothideomycetes genomes: a test case for predicting lifestyles and emergence of pathogens.</title>
        <authorList>
            <person name="Haridas S."/>
            <person name="Albert R."/>
            <person name="Binder M."/>
            <person name="Bloem J."/>
            <person name="Labutti K."/>
            <person name="Salamov A."/>
            <person name="Andreopoulos B."/>
            <person name="Baker S."/>
            <person name="Barry K."/>
            <person name="Bills G."/>
            <person name="Bluhm B."/>
            <person name="Cannon C."/>
            <person name="Castanera R."/>
            <person name="Culley D."/>
            <person name="Daum C."/>
            <person name="Ezra D."/>
            <person name="Gonzalez J."/>
            <person name="Henrissat B."/>
            <person name="Kuo A."/>
            <person name="Liang C."/>
            <person name="Lipzen A."/>
            <person name="Lutzoni F."/>
            <person name="Magnuson J."/>
            <person name="Mondo S."/>
            <person name="Nolan M."/>
            <person name="Ohm R."/>
            <person name="Pangilinan J."/>
            <person name="Park H.-J."/>
            <person name="Ramirez L."/>
            <person name="Alfaro M."/>
            <person name="Sun H."/>
            <person name="Tritt A."/>
            <person name="Yoshinaga Y."/>
            <person name="Zwiers L.-H."/>
            <person name="Turgeon B."/>
            <person name="Goodwin S."/>
            <person name="Spatafora J."/>
            <person name="Crous P."/>
            <person name="Grigoriev I."/>
        </authorList>
    </citation>
    <scope>NUCLEOTIDE SEQUENCE</scope>
    <source>
        <strain evidence="22">CBS 269.34</strain>
    </source>
</reference>
<evidence type="ECO:0000256" key="2">
    <source>
        <dbReference type="ARBA" id="ARBA00005005"/>
    </source>
</evidence>
<dbReference type="Gene3D" id="3.40.50.720">
    <property type="entry name" value="NAD(P)-binding Rossmann-like Domain"/>
    <property type="match status" value="2"/>
</dbReference>
<comment type="catalytic activity">
    <reaction evidence="17">
        <text>a (3R)-3-hydroxyacyl-CoA + NAD(+) = a 3-oxoacyl-CoA + NADH + H(+)</text>
        <dbReference type="Rhea" id="RHEA:32711"/>
        <dbReference type="ChEBI" id="CHEBI:15378"/>
        <dbReference type="ChEBI" id="CHEBI:57319"/>
        <dbReference type="ChEBI" id="CHEBI:57540"/>
        <dbReference type="ChEBI" id="CHEBI:57945"/>
        <dbReference type="ChEBI" id="CHEBI:90726"/>
        <dbReference type="EC" id="1.1.1.n12"/>
    </reaction>
</comment>
<keyword evidence="11" id="KW-0443">Lipid metabolism</keyword>
<dbReference type="GO" id="GO:0006631">
    <property type="term" value="P:fatty acid metabolic process"/>
    <property type="evidence" value="ECO:0007669"/>
    <property type="project" value="UniProtKB-KW"/>
</dbReference>
<dbReference type="CDD" id="cd05353">
    <property type="entry name" value="hydroxyacyl-CoA-like_DH_SDR_c-like"/>
    <property type="match status" value="1"/>
</dbReference>
<comment type="pathway">
    <text evidence="2">Lipid metabolism; fatty acid beta-oxidation.</text>
</comment>
<dbReference type="OrthoDB" id="3592703at2759"/>
<evidence type="ECO:0000256" key="10">
    <source>
        <dbReference type="ARBA" id="ARBA00023002"/>
    </source>
</evidence>
<dbReference type="GO" id="GO:0016853">
    <property type="term" value="F:isomerase activity"/>
    <property type="evidence" value="ECO:0007669"/>
    <property type="project" value="UniProtKB-KW"/>
</dbReference>
<dbReference type="GO" id="GO:0005777">
    <property type="term" value="C:peroxisome"/>
    <property type="evidence" value="ECO:0007669"/>
    <property type="project" value="UniProtKB-SubCell"/>
</dbReference>
<evidence type="ECO:0000256" key="11">
    <source>
        <dbReference type="ARBA" id="ARBA00023098"/>
    </source>
</evidence>
<dbReference type="InterPro" id="IPR036291">
    <property type="entry name" value="NAD(P)-bd_dom_sf"/>
</dbReference>
<evidence type="ECO:0000256" key="5">
    <source>
        <dbReference type="ARBA" id="ARBA00012456"/>
    </source>
</evidence>
<dbReference type="PANTHER" id="PTHR45024:SF2">
    <property type="entry name" value="SCP2 DOMAIN-CONTAINING PROTEIN"/>
    <property type="match status" value="1"/>
</dbReference>
<dbReference type="AlphaFoldDB" id="A0A6A6R9N6"/>
<proteinExistence type="inferred from homology"/>
<dbReference type="FunFam" id="3.40.50.720:FF:000410">
    <property type="entry name" value="Peroxisomal multifunctional beta-oxidation protein"/>
    <property type="match status" value="1"/>
</dbReference>
<dbReference type="PRINTS" id="PR00081">
    <property type="entry name" value="GDHRDH"/>
</dbReference>
<sequence>MSELRYDNQVVVITGAGAGLGRAYALFFASRGAKVVVNDLGGSGKGEGNDTKPADAVVSEIRSAGGVAVADHHSVTSGDLIIETAIKNFGRIDVLINNAGILRDVSFRNMAQRDWDLIMEVHVKGAYKCTRAAWPYFRKQKYGRVINTSSASGLFGNFGQTNYAAAKFALVGFTETVALEGKKYNIQANVLAPGAGSRLTATVMTPEVLAAMSPVYVVPLVAVLVHSSNTETGSIFEAAAGTFSKIRWERSKGALFRPDDSFTAGAVVRMWEEIGDFEKEKPEHPSGSADMIAKLEEAKKAPRGDGDKTLDFRGKVVLVTGGAAGLGKAYCIEFAALGTKVAVNDVASTASVVEEIKKAGGEAIGVTLSVEKGEEIVKAVIEAYGRIDIIVNNAGILGDKAFSNMTDETWESVLAVHLGGTYRVTKAAWPYMLKQKYGRIVNITSTTGIYGNFGQSNYAAAKAGTLGFGRSLALEGAKYNIYINTVAPTAGTAMTRTIMPEDVVQALKPDYIAPLVVALCNQYSEKIEALSTVGREKQQKWRF</sequence>
<evidence type="ECO:0000256" key="8">
    <source>
        <dbReference type="ARBA" id="ARBA00022832"/>
    </source>
</evidence>
<evidence type="ECO:0000256" key="13">
    <source>
        <dbReference type="ARBA" id="ARBA00023235"/>
    </source>
</evidence>
<evidence type="ECO:0000256" key="3">
    <source>
        <dbReference type="ARBA" id="ARBA00006484"/>
    </source>
</evidence>
<keyword evidence="14" id="KW-0456">Lyase</keyword>
<dbReference type="PROSITE" id="PS00061">
    <property type="entry name" value="ADH_SHORT"/>
    <property type="match status" value="2"/>
</dbReference>
<evidence type="ECO:0000256" key="12">
    <source>
        <dbReference type="ARBA" id="ARBA00023140"/>
    </source>
</evidence>
<keyword evidence="10" id="KW-0560">Oxidoreductase</keyword>
<evidence type="ECO:0000313" key="23">
    <source>
        <dbReference type="Proteomes" id="UP000799750"/>
    </source>
</evidence>
<dbReference type="GO" id="GO:0018812">
    <property type="term" value="F:3-hydroxyacyl-CoA dehydratase activity"/>
    <property type="evidence" value="ECO:0007669"/>
    <property type="project" value="UniProtKB-EC"/>
</dbReference>
<dbReference type="InterPro" id="IPR020904">
    <property type="entry name" value="Sc_DH/Rdtase_CS"/>
</dbReference>
<dbReference type="Proteomes" id="UP000799750">
    <property type="component" value="Unassembled WGS sequence"/>
</dbReference>
<comment type="subunit">
    <text evidence="4">Monomer.</text>
</comment>
<evidence type="ECO:0000256" key="17">
    <source>
        <dbReference type="ARBA" id="ARBA00052025"/>
    </source>
</evidence>
<dbReference type="EC" id="4.2.1.119" evidence="6"/>
<evidence type="ECO:0000256" key="18">
    <source>
        <dbReference type="ARBA" id="ARBA00055743"/>
    </source>
</evidence>
<dbReference type="GO" id="GO:0016491">
    <property type="term" value="F:oxidoreductase activity"/>
    <property type="evidence" value="ECO:0007669"/>
    <property type="project" value="UniProtKB-KW"/>
</dbReference>
<keyword evidence="7" id="KW-0677">Repeat</keyword>
<evidence type="ECO:0000256" key="1">
    <source>
        <dbReference type="ARBA" id="ARBA00004275"/>
    </source>
</evidence>
<dbReference type="SMART" id="SM00822">
    <property type="entry name" value="PKS_KR"/>
    <property type="match status" value="1"/>
</dbReference>
<evidence type="ECO:0000256" key="15">
    <source>
        <dbReference type="ARBA" id="ARBA00023268"/>
    </source>
</evidence>
<evidence type="ECO:0000256" key="16">
    <source>
        <dbReference type="ARBA" id="ARBA00029334"/>
    </source>
</evidence>